<evidence type="ECO:0000256" key="10">
    <source>
        <dbReference type="SAM" id="MobiDB-lite"/>
    </source>
</evidence>
<dbReference type="Gene3D" id="1.10.357.140">
    <property type="entry name" value="UbiA prenyltransferase"/>
    <property type="match status" value="1"/>
</dbReference>
<dbReference type="PANTHER" id="PTHR11048">
    <property type="entry name" value="PRENYLTRANSFERASES"/>
    <property type="match status" value="1"/>
</dbReference>
<feature type="transmembrane region" description="Helical" evidence="9">
    <location>
        <begin position="226"/>
        <end position="245"/>
    </location>
</feature>
<dbReference type="EC" id="2.5.1.39" evidence="9"/>
<name>A0A6A5TAS5_9PLEO</name>
<keyword evidence="8 9" id="KW-0472">Membrane</keyword>
<feature type="transmembrane region" description="Helical" evidence="9">
    <location>
        <begin position="330"/>
        <end position="353"/>
    </location>
</feature>
<dbReference type="GO" id="GO:0005743">
    <property type="term" value="C:mitochondrial inner membrane"/>
    <property type="evidence" value="ECO:0007669"/>
    <property type="project" value="UniProtKB-SubCell"/>
</dbReference>
<dbReference type="AlphaFoldDB" id="A0A6A5TAS5"/>
<dbReference type="GO" id="GO:0008299">
    <property type="term" value="P:isoprenoid biosynthetic process"/>
    <property type="evidence" value="ECO:0007669"/>
    <property type="project" value="UniProtKB-UniRule"/>
</dbReference>
<evidence type="ECO:0000313" key="12">
    <source>
        <dbReference type="Proteomes" id="UP000800035"/>
    </source>
</evidence>
<dbReference type="Proteomes" id="UP000800035">
    <property type="component" value="Unassembled WGS sequence"/>
</dbReference>
<sequence length="354" mass="39518">MSSKTYTVSARQPKGNTMASRPTSAQAKAGDADVTDENPLPEYSLPKVGILSYVPSPWVPYGELMRIDKPTGIYAFYFHHLFGTLYACILLDTPPTLQHLLKINAILFAGTIFMRGAACSWNDTLDREYDRQVRRCRLRPIARGALSPTQGHLFTSLLTLVALSFLYQLPVDCWVLAVPKILLLALYPFAKRFTDFPQLVLGFEMSTGLFIGAAAVGYNFCTTEPHTWLALGLFYLAQICWTVIYDTVYAQQDVEDDAKAGVHSMAVRFKDGPRTLLTWVAVLQVVLLAAVGWLQKWGLWYYSITCAGTAALLFWNVYTVDLQNPAECMWWFVYGSRMVGAITSVGLGLEAFLT</sequence>
<dbReference type="GO" id="GO:0006744">
    <property type="term" value="P:ubiquinone biosynthetic process"/>
    <property type="evidence" value="ECO:0007669"/>
    <property type="project" value="UniProtKB-UniRule"/>
</dbReference>
<keyword evidence="9" id="KW-0831">Ubiquinone biosynthesis</keyword>
<dbReference type="Gene3D" id="1.20.120.1780">
    <property type="entry name" value="UbiA prenyltransferase"/>
    <property type="match status" value="1"/>
</dbReference>
<evidence type="ECO:0000256" key="4">
    <source>
        <dbReference type="ARBA" id="ARBA00005985"/>
    </source>
</evidence>
<dbReference type="OrthoDB" id="18170at2759"/>
<feature type="compositionally biased region" description="Polar residues" evidence="10">
    <location>
        <begin position="1"/>
        <end position="26"/>
    </location>
</feature>
<comment type="catalytic activity">
    <reaction evidence="9">
        <text>an all-trans-polyprenyl diphosphate + 4-hydroxybenzoate = a 4-hydroxy-3-(all-trans-polyprenyl)benzoate + diphosphate</text>
        <dbReference type="Rhea" id="RHEA:44504"/>
        <dbReference type="Rhea" id="RHEA-COMP:9514"/>
        <dbReference type="Rhea" id="RHEA-COMP:9564"/>
        <dbReference type="ChEBI" id="CHEBI:17879"/>
        <dbReference type="ChEBI" id="CHEBI:33019"/>
        <dbReference type="ChEBI" id="CHEBI:58914"/>
        <dbReference type="ChEBI" id="CHEBI:78396"/>
        <dbReference type="EC" id="2.5.1.39"/>
    </reaction>
</comment>
<feature type="region of interest" description="Disordered" evidence="10">
    <location>
        <begin position="1"/>
        <end position="37"/>
    </location>
</feature>
<dbReference type="UniPathway" id="UPA00232"/>
<dbReference type="InterPro" id="IPR006370">
    <property type="entry name" value="HB_polyprenyltransferase-like"/>
</dbReference>
<evidence type="ECO:0000256" key="5">
    <source>
        <dbReference type="ARBA" id="ARBA00022679"/>
    </source>
</evidence>
<feature type="transmembrane region" description="Helical" evidence="9">
    <location>
        <begin position="276"/>
        <end position="294"/>
    </location>
</feature>
<keyword evidence="12" id="KW-1185">Reference proteome</keyword>
<dbReference type="EMBL" id="ML977047">
    <property type="protein sequence ID" value="KAF1948819.1"/>
    <property type="molecule type" value="Genomic_DNA"/>
</dbReference>
<dbReference type="PANTHER" id="PTHR11048:SF28">
    <property type="entry name" value="4-HYDROXYBENZOATE POLYPRENYLTRANSFERASE, MITOCHONDRIAL"/>
    <property type="match status" value="1"/>
</dbReference>
<accession>A0A6A5TAS5</accession>
<evidence type="ECO:0000256" key="7">
    <source>
        <dbReference type="ARBA" id="ARBA00022989"/>
    </source>
</evidence>
<feature type="transmembrane region" description="Helical" evidence="9">
    <location>
        <begin position="199"/>
        <end position="220"/>
    </location>
</feature>
<dbReference type="FunFam" id="1.20.120.1780:FF:000001">
    <property type="entry name" value="4-hydroxybenzoate octaprenyltransferase"/>
    <property type="match status" value="1"/>
</dbReference>
<dbReference type="FunFam" id="1.10.357.140:FF:000008">
    <property type="entry name" value="4-hydroxybenzoate octaprenyltransferase"/>
    <property type="match status" value="1"/>
</dbReference>
<dbReference type="InterPro" id="IPR000537">
    <property type="entry name" value="UbiA_prenyltransferase"/>
</dbReference>
<keyword evidence="6 9" id="KW-0812">Transmembrane</keyword>
<comment type="function">
    <text evidence="9">Catalyzes the prenylation of para-hydroxybenzoate (PHB) with an all-trans polyprenyl group. Mediates the second step in the final reaction sequence of coenzyme Q (CoQ) biosynthesis, which is the condensation of the polyisoprenoid side chain with PHB, generating the first membrane-bound Q intermediate.</text>
</comment>
<evidence type="ECO:0000256" key="8">
    <source>
        <dbReference type="ARBA" id="ARBA00023136"/>
    </source>
</evidence>
<protein>
    <recommendedName>
        <fullName evidence="9">4-hydroxybenzoate polyprenyltransferase, mitochondrial</fullName>
        <shortName evidence="9">4-HB polyprenyltransferase</shortName>
        <ecNumber evidence="9">2.5.1.39</ecNumber>
    </recommendedName>
    <alternativeName>
        <fullName evidence="9">Para-hydroxybenzoate--polyprenyltransferase</fullName>
        <shortName evidence="9">PHB:PPT</shortName>
        <shortName evidence="9">PHB:polyprenyltransferase</shortName>
    </alternativeName>
</protein>
<organism evidence="11 12">
    <name type="scientific">Byssothecium circinans</name>
    <dbReference type="NCBI Taxonomy" id="147558"/>
    <lineage>
        <taxon>Eukaryota</taxon>
        <taxon>Fungi</taxon>
        <taxon>Dikarya</taxon>
        <taxon>Ascomycota</taxon>
        <taxon>Pezizomycotina</taxon>
        <taxon>Dothideomycetes</taxon>
        <taxon>Pleosporomycetidae</taxon>
        <taxon>Pleosporales</taxon>
        <taxon>Massarineae</taxon>
        <taxon>Massarinaceae</taxon>
        <taxon>Byssothecium</taxon>
    </lineage>
</organism>
<keyword evidence="5 9" id="KW-0808">Transferase</keyword>
<comment type="pathway">
    <text evidence="3">Secondary metabolite biosynthesis.</text>
</comment>
<comment type="similarity">
    <text evidence="4 9">Belongs to the UbiA prenyltransferase family.</text>
</comment>
<keyword evidence="9" id="KW-0414">Isoprene biosynthesis</keyword>
<comment type="subcellular location">
    <subcellularLocation>
        <location evidence="2">Membrane</location>
        <topology evidence="2">Multi-pass membrane protein</topology>
    </subcellularLocation>
    <subcellularLocation>
        <location evidence="9">Mitochondrion inner membrane</location>
        <topology evidence="9">Multi-pass membrane protein</topology>
        <orientation evidence="9">Matrix side</orientation>
    </subcellularLocation>
</comment>
<feature type="transmembrane region" description="Helical" evidence="9">
    <location>
        <begin position="105"/>
        <end position="124"/>
    </location>
</feature>
<feature type="transmembrane region" description="Helical" evidence="9">
    <location>
        <begin position="300"/>
        <end position="318"/>
    </location>
</feature>
<feature type="transmembrane region" description="Helical" evidence="9">
    <location>
        <begin position="74"/>
        <end position="93"/>
    </location>
</feature>
<keyword evidence="9" id="KW-0999">Mitochondrion inner membrane</keyword>
<evidence type="ECO:0000256" key="9">
    <source>
        <dbReference type="HAMAP-Rule" id="MF_03189"/>
    </source>
</evidence>
<comment type="pathway">
    <text evidence="9">Cofactor biosynthesis; ubiquinone biosynthesis.</text>
</comment>
<proteinExistence type="inferred from homology"/>
<evidence type="ECO:0000256" key="2">
    <source>
        <dbReference type="ARBA" id="ARBA00004141"/>
    </source>
</evidence>
<dbReference type="CDD" id="cd13959">
    <property type="entry name" value="PT_UbiA_COQ2"/>
    <property type="match status" value="1"/>
</dbReference>
<dbReference type="InterPro" id="IPR044878">
    <property type="entry name" value="UbiA_sf"/>
</dbReference>
<evidence type="ECO:0000256" key="6">
    <source>
        <dbReference type="ARBA" id="ARBA00022692"/>
    </source>
</evidence>
<reference evidence="11" key="1">
    <citation type="journal article" date="2020" name="Stud. Mycol.">
        <title>101 Dothideomycetes genomes: a test case for predicting lifestyles and emergence of pathogens.</title>
        <authorList>
            <person name="Haridas S."/>
            <person name="Albert R."/>
            <person name="Binder M."/>
            <person name="Bloem J."/>
            <person name="Labutti K."/>
            <person name="Salamov A."/>
            <person name="Andreopoulos B."/>
            <person name="Baker S."/>
            <person name="Barry K."/>
            <person name="Bills G."/>
            <person name="Bluhm B."/>
            <person name="Cannon C."/>
            <person name="Castanera R."/>
            <person name="Culley D."/>
            <person name="Daum C."/>
            <person name="Ezra D."/>
            <person name="Gonzalez J."/>
            <person name="Henrissat B."/>
            <person name="Kuo A."/>
            <person name="Liang C."/>
            <person name="Lipzen A."/>
            <person name="Lutzoni F."/>
            <person name="Magnuson J."/>
            <person name="Mondo S."/>
            <person name="Nolan M."/>
            <person name="Ohm R."/>
            <person name="Pangilinan J."/>
            <person name="Park H.-J."/>
            <person name="Ramirez L."/>
            <person name="Alfaro M."/>
            <person name="Sun H."/>
            <person name="Tritt A."/>
            <person name="Yoshinaga Y."/>
            <person name="Zwiers L.-H."/>
            <person name="Turgeon B."/>
            <person name="Goodwin S."/>
            <person name="Spatafora J."/>
            <person name="Crous P."/>
            <person name="Grigoriev I."/>
        </authorList>
    </citation>
    <scope>NUCLEOTIDE SEQUENCE</scope>
    <source>
        <strain evidence="11">CBS 675.92</strain>
    </source>
</reference>
<dbReference type="HAMAP" id="MF_01635">
    <property type="entry name" value="UbiA"/>
    <property type="match status" value="1"/>
</dbReference>
<dbReference type="InterPro" id="IPR039653">
    <property type="entry name" value="Prenyltransferase"/>
</dbReference>
<feature type="transmembrane region" description="Helical" evidence="9">
    <location>
        <begin position="145"/>
        <end position="167"/>
    </location>
</feature>
<gene>
    <name evidence="11" type="ORF">CC80DRAFT_497918</name>
</gene>
<evidence type="ECO:0000313" key="11">
    <source>
        <dbReference type="EMBL" id="KAF1948819.1"/>
    </source>
</evidence>
<dbReference type="Pfam" id="PF01040">
    <property type="entry name" value="UbiA"/>
    <property type="match status" value="1"/>
</dbReference>
<comment type="cofactor">
    <cofactor evidence="1 9">
        <name>Mg(2+)</name>
        <dbReference type="ChEBI" id="CHEBI:18420"/>
    </cofactor>
</comment>
<dbReference type="GO" id="GO:0008412">
    <property type="term" value="F:4-hydroxybenzoate polyprenyltransferase activity"/>
    <property type="evidence" value="ECO:0007669"/>
    <property type="project" value="UniProtKB-EC"/>
</dbReference>
<evidence type="ECO:0000256" key="3">
    <source>
        <dbReference type="ARBA" id="ARBA00005179"/>
    </source>
</evidence>
<keyword evidence="9" id="KW-0496">Mitochondrion</keyword>
<evidence type="ECO:0000256" key="1">
    <source>
        <dbReference type="ARBA" id="ARBA00001946"/>
    </source>
</evidence>
<keyword evidence="7 9" id="KW-1133">Transmembrane helix</keyword>